<dbReference type="InterPro" id="IPR050951">
    <property type="entry name" value="Retrovirus_Pol_polyprotein"/>
</dbReference>
<feature type="domain" description="Integrase catalytic" evidence="2">
    <location>
        <begin position="145"/>
        <end position="304"/>
    </location>
</feature>
<dbReference type="InterPro" id="IPR041588">
    <property type="entry name" value="Integrase_H2C2"/>
</dbReference>
<keyword evidence="4" id="KW-1185">Reference proteome</keyword>
<dbReference type="Ensembl" id="ENSNMLT00000034892.1">
    <property type="protein sequence ID" value="ENSNMLP00000031306.1"/>
    <property type="gene ID" value="ENSNMLG00000019680.1"/>
</dbReference>
<dbReference type="InterPro" id="IPR012337">
    <property type="entry name" value="RNaseH-like_sf"/>
</dbReference>
<organism evidence="3 4">
    <name type="scientific">Neogobius melanostomus</name>
    <name type="common">round goby</name>
    <dbReference type="NCBI Taxonomy" id="47308"/>
    <lineage>
        <taxon>Eukaryota</taxon>
        <taxon>Metazoa</taxon>
        <taxon>Chordata</taxon>
        <taxon>Craniata</taxon>
        <taxon>Vertebrata</taxon>
        <taxon>Euteleostomi</taxon>
        <taxon>Actinopterygii</taxon>
        <taxon>Neopterygii</taxon>
        <taxon>Teleostei</taxon>
        <taxon>Neoteleostei</taxon>
        <taxon>Acanthomorphata</taxon>
        <taxon>Gobiaria</taxon>
        <taxon>Gobiiformes</taxon>
        <taxon>Gobioidei</taxon>
        <taxon>Gobiidae</taxon>
        <taxon>Benthophilinae</taxon>
        <taxon>Neogobiini</taxon>
        <taxon>Neogobius</taxon>
    </lineage>
</organism>
<dbReference type="Gene3D" id="3.30.420.10">
    <property type="entry name" value="Ribonuclease H-like superfamily/Ribonuclease H"/>
    <property type="match status" value="1"/>
</dbReference>
<dbReference type="PANTHER" id="PTHR37984">
    <property type="entry name" value="PROTEIN CBG26694"/>
    <property type="match status" value="1"/>
</dbReference>
<reference evidence="3" key="2">
    <citation type="submission" date="2025-09" db="UniProtKB">
        <authorList>
            <consortium name="Ensembl"/>
        </authorList>
    </citation>
    <scope>IDENTIFICATION</scope>
</reference>
<dbReference type="InterPro" id="IPR036397">
    <property type="entry name" value="RNaseH_sf"/>
</dbReference>
<evidence type="ECO:0000256" key="1">
    <source>
        <dbReference type="ARBA" id="ARBA00039658"/>
    </source>
</evidence>
<dbReference type="SUPFAM" id="SSF53098">
    <property type="entry name" value="Ribonuclease H-like"/>
    <property type="match status" value="1"/>
</dbReference>
<dbReference type="AlphaFoldDB" id="A0A8C6UAX0"/>
<dbReference type="Gene3D" id="1.10.340.70">
    <property type="match status" value="1"/>
</dbReference>
<dbReference type="PROSITE" id="PS50994">
    <property type="entry name" value="INTEGRASE"/>
    <property type="match status" value="1"/>
</dbReference>
<name>A0A8C6UAX0_9GOBI</name>
<proteinExistence type="predicted"/>
<dbReference type="GO" id="GO:0015074">
    <property type="term" value="P:DNA integration"/>
    <property type="evidence" value="ECO:0007669"/>
    <property type="project" value="InterPro"/>
</dbReference>
<reference evidence="3" key="1">
    <citation type="submission" date="2025-08" db="UniProtKB">
        <authorList>
            <consortium name="Ensembl"/>
        </authorList>
    </citation>
    <scope>IDENTIFICATION</scope>
</reference>
<sequence>MGHSLVTLPTGRAHHLKFHLNTFWKPFLAAPVFQGLLSTTDCRSHHKKYDEDFWLQHRLADAYVDGVYRGPNGLPFLTPSMEQSVLEELHGVNHLGPKAMSRIMEQYYFYKTPLLLCKDFVRACQVCGRFNPHPHHTQGAGAVKTGRFPGDVIQIDFTDMLVPHQGKRFLLGIVDTFSGWPAFFPCKRESSAEVMAVLLKEWIPIFGVPSELHSDSGTHFTAHDVKTLCSLLGINKSFSCVYYPKGNAKVERMNRSLKSVLAKMLRDNPKATWLSLLPVALLHLRSTVNNTINFTPFELMFGRAMPGCLPKSNSAPLPEVINIFQFRPYFEALQSLLKELTPIRLYGHRATVASESYHMDQVSTKDPNLLSMDSRPTEVGIPHPGWTGLVVWK</sequence>
<accession>A0A8C6UAX0</accession>
<evidence type="ECO:0000259" key="2">
    <source>
        <dbReference type="PROSITE" id="PS50994"/>
    </source>
</evidence>
<evidence type="ECO:0000313" key="4">
    <source>
        <dbReference type="Proteomes" id="UP000694523"/>
    </source>
</evidence>
<dbReference type="Pfam" id="PF17921">
    <property type="entry name" value="Integrase_H2C2"/>
    <property type="match status" value="1"/>
</dbReference>
<dbReference type="InterPro" id="IPR001584">
    <property type="entry name" value="Integrase_cat-core"/>
</dbReference>
<dbReference type="PANTHER" id="PTHR37984:SF5">
    <property type="entry name" value="PROTEIN NYNRIN-LIKE"/>
    <property type="match status" value="1"/>
</dbReference>
<dbReference type="GO" id="GO:0003676">
    <property type="term" value="F:nucleic acid binding"/>
    <property type="evidence" value="ECO:0007669"/>
    <property type="project" value="InterPro"/>
</dbReference>
<protein>
    <recommendedName>
        <fullName evidence="1">Gypsy retrotransposon integrase-like protein 1</fullName>
    </recommendedName>
</protein>
<evidence type="ECO:0000313" key="3">
    <source>
        <dbReference type="Ensembl" id="ENSNMLP00000031306.1"/>
    </source>
</evidence>
<dbReference type="Proteomes" id="UP000694523">
    <property type="component" value="Unplaced"/>
</dbReference>
<dbReference type="Pfam" id="PF00665">
    <property type="entry name" value="rve"/>
    <property type="match status" value="1"/>
</dbReference>